<dbReference type="Gramene" id="PHT79091">
    <property type="protein sequence ID" value="PHT79091"/>
    <property type="gene ID" value="T459_17143"/>
</dbReference>
<dbReference type="GO" id="GO:0003676">
    <property type="term" value="F:nucleic acid binding"/>
    <property type="evidence" value="ECO:0007669"/>
    <property type="project" value="InterPro"/>
</dbReference>
<dbReference type="Proteomes" id="UP000222542">
    <property type="component" value="Unassembled WGS sequence"/>
</dbReference>
<keyword evidence="2" id="KW-1185">Reference proteome</keyword>
<protein>
    <recommendedName>
        <fullName evidence="3">RNase H type-1 domain-containing protein</fullName>
    </recommendedName>
</protein>
<dbReference type="PANTHER" id="PTHR47723:SF24">
    <property type="entry name" value="RNASE H TYPE-1 DOMAIN-CONTAINING PROTEIN"/>
    <property type="match status" value="1"/>
</dbReference>
<dbReference type="InterPro" id="IPR012337">
    <property type="entry name" value="RNaseH-like_sf"/>
</dbReference>
<name>A0A2G2ZB07_CAPAN</name>
<proteinExistence type="predicted"/>
<evidence type="ECO:0008006" key="3">
    <source>
        <dbReference type="Google" id="ProtNLM"/>
    </source>
</evidence>
<sequence length="103" mass="11878">MKWEDMIQYVNTYRPKIHYLLVKWELPENGGVKCNTDGACRGNLGIEAYGFCLRNVEGDLLYAQGENIGHTTNVIAEMRPYKKQLGTAGIIISENWKWNHILY</sequence>
<comment type="caution">
    <text evidence="1">The sequence shown here is derived from an EMBL/GenBank/DDBJ whole genome shotgun (WGS) entry which is preliminary data.</text>
</comment>
<reference evidence="1 2" key="1">
    <citation type="journal article" date="2014" name="Nat. Genet.">
        <title>Genome sequence of the hot pepper provides insights into the evolution of pungency in Capsicum species.</title>
        <authorList>
            <person name="Kim S."/>
            <person name="Park M."/>
            <person name="Yeom S.I."/>
            <person name="Kim Y.M."/>
            <person name="Lee J.M."/>
            <person name="Lee H.A."/>
            <person name="Seo E."/>
            <person name="Choi J."/>
            <person name="Cheong K."/>
            <person name="Kim K.T."/>
            <person name="Jung K."/>
            <person name="Lee G.W."/>
            <person name="Oh S.K."/>
            <person name="Bae C."/>
            <person name="Kim S.B."/>
            <person name="Lee H.Y."/>
            <person name="Kim S.Y."/>
            <person name="Kim M.S."/>
            <person name="Kang B.C."/>
            <person name="Jo Y.D."/>
            <person name="Yang H.B."/>
            <person name="Jeong H.J."/>
            <person name="Kang W.H."/>
            <person name="Kwon J.K."/>
            <person name="Shin C."/>
            <person name="Lim J.Y."/>
            <person name="Park J.H."/>
            <person name="Huh J.H."/>
            <person name="Kim J.S."/>
            <person name="Kim B.D."/>
            <person name="Cohen O."/>
            <person name="Paran I."/>
            <person name="Suh M.C."/>
            <person name="Lee S.B."/>
            <person name="Kim Y.K."/>
            <person name="Shin Y."/>
            <person name="Noh S.J."/>
            <person name="Park J."/>
            <person name="Seo Y.S."/>
            <person name="Kwon S.Y."/>
            <person name="Kim H.A."/>
            <person name="Park J.M."/>
            <person name="Kim H.J."/>
            <person name="Choi S.B."/>
            <person name="Bosland P.W."/>
            <person name="Reeves G."/>
            <person name="Jo S.H."/>
            <person name="Lee B.W."/>
            <person name="Cho H.T."/>
            <person name="Choi H.S."/>
            <person name="Lee M.S."/>
            <person name="Yu Y."/>
            <person name="Do Choi Y."/>
            <person name="Park B.S."/>
            <person name="van Deynze A."/>
            <person name="Ashrafi H."/>
            <person name="Hill T."/>
            <person name="Kim W.T."/>
            <person name="Pai H.S."/>
            <person name="Ahn H.K."/>
            <person name="Yeam I."/>
            <person name="Giovannoni J.J."/>
            <person name="Rose J.K."/>
            <person name="Sorensen I."/>
            <person name="Lee S.J."/>
            <person name="Kim R.W."/>
            <person name="Choi I.Y."/>
            <person name="Choi B.S."/>
            <person name="Lim J.S."/>
            <person name="Lee Y.H."/>
            <person name="Choi D."/>
        </authorList>
    </citation>
    <scope>NUCLEOTIDE SEQUENCE [LARGE SCALE GENOMIC DNA]</scope>
    <source>
        <strain evidence="2">cv. CM334</strain>
    </source>
</reference>
<dbReference type="InterPro" id="IPR036397">
    <property type="entry name" value="RNaseH_sf"/>
</dbReference>
<evidence type="ECO:0000313" key="1">
    <source>
        <dbReference type="EMBL" id="PHT79091.1"/>
    </source>
</evidence>
<gene>
    <name evidence="1" type="ORF">T459_17143</name>
</gene>
<dbReference type="AlphaFoldDB" id="A0A2G2ZB07"/>
<dbReference type="EMBL" id="AYRZ02000006">
    <property type="protein sequence ID" value="PHT79091.1"/>
    <property type="molecule type" value="Genomic_DNA"/>
</dbReference>
<dbReference type="SUPFAM" id="SSF53098">
    <property type="entry name" value="Ribonuclease H-like"/>
    <property type="match status" value="1"/>
</dbReference>
<dbReference type="PANTHER" id="PTHR47723">
    <property type="entry name" value="OS05G0353850 PROTEIN"/>
    <property type="match status" value="1"/>
</dbReference>
<dbReference type="OMA" id="NIINGAW"/>
<organism evidence="1 2">
    <name type="scientific">Capsicum annuum</name>
    <name type="common">Capsicum pepper</name>
    <dbReference type="NCBI Taxonomy" id="4072"/>
    <lineage>
        <taxon>Eukaryota</taxon>
        <taxon>Viridiplantae</taxon>
        <taxon>Streptophyta</taxon>
        <taxon>Embryophyta</taxon>
        <taxon>Tracheophyta</taxon>
        <taxon>Spermatophyta</taxon>
        <taxon>Magnoliopsida</taxon>
        <taxon>eudicotyledons</taxon>
        <taxon>Gunneridae</taxon>
        <taxon>Pentapetalae</taxon>
        <taxon>asterids</taxon>
        <taxon>lamiids</taxon>
        <taxon>Solanales</taxon>
        <taxon>Solanaceae</taxon>
        <taxon>Solanoideae</taxon>
        <taxon>Capsiceae</taxon>
        <taxon>Capsicum</taxon>
    </lineage>
</organism>
<reference evidence="1 2" key="2">
    <citation type="journal article" date="2017" name="Genome Biol.">
        <title>New reference genome sequences of hot pepper reveal the massive evolution of plant disease-resistance genes by retroduplication.</title>
        <authorList>
            <person name="Kim S."/>
            <person name="Park J."/>
            <person name="Yeom S.I."/>
            <person name="Kim Y.M."/>
            <person name="Seo E."/>
            <person name="Kim K.T."/>
            <person name="Kim M.S."/>
            <person name="Lee J.M."/>
            <person name="Cheong K."/>
            <person name="Shin H.S."/>
            <person name="Kim S.B."/>
            <person name="Han K."/>
            <person name="Lee J."/>
            <person name="Park M."/>
            <person name="Lee H.A."/>
            <person name="Lee H.Y."/>
            <person name="Lee Y."/>
            <person name="Oh S."/>
            <person name="Lee J.H."/>
            <person name="Choi E."/>
            <person name="Choi E."/>
            <person name="Lee S.E."/>
            <person name="Jeon J."/>
            <person name="Kim H."/>
            <person name="Choi G."/>
            <person name="Song H."/>
            <person name="Lee J."/>
            <person name="Lee S.C."/>
            <person name="Kwon J.K."/>
            <person name="Lee H.Y."/>
            <person name="Koo N."/>
            <person name="Hong Y."/>
            <person name="Kim R.W."/>
            <person name="Kang W.H."/>
            <person name="Huh J.H."/>
            <person name="Kang B.C."/>
            <person name="Yang T.J."/>
            <person name="Lee Y.H."/>
            <person name="Bennetzen J.L."/>
            <person name="Choi D."/>
        </authorList>
    </citation>
    <scope>NUCLEOTIDE SEQUENCE [LARGE SCALE GENOMIC DNA]</scope>
    <source>
        <strain evidence="2">cv. CM334</strain>
    </source>
</reference>
<dbReference type="Gene3D" id="3.30.420.10">
    <property type="entry name" value="Ribonuclease H-like superfamily/Ribonuclease H"/>
    <property type="match status" value="1"/>
</dbReference>
<accession>A0A2G2ZB07</accession>
<evidence type="ECO:0000313" key="2">
    <source>
        <dbReference type="Proteomes" id="UP000222542"/>
    </source>
</evidence>
<dbReference type="InterPro" id="IPR053151">
    <property type="entry name" value="RNase_H-like"/>
</dbReference>